<dbReference type="InterPro" id="IPR020843">
    <property type="entry name" value="ER"/>
</dbReference>
<accession>A0ABQ0WZR8</accession>
<dbReference type="InterPro" id="IPR013154">
    <property type="entry name" value="ADH-like_N"/>
</dbReference>
<comment type="caution">
    <text evidence="2">The sequence shown here is derived from an EMBL/GenBank/DDBJ whole genome shotgun (WGS) entry which is preliminary data.</text>
</comment>
<dbReference type="SMART" id="SM00829">
    <property type="entry name" value="PKS_ER"/>
    <property type="match status" value="1"/>
</dbReference>
<dbReference type="CDD" id="cd05289">
    <property type="entry name" value="MDR_like_2"/>
    <property type="match status" value="1"/>
</dbReference>
<dbReference type="Gene3D" id="3.90.180.10">
    <property type="entry name" value="Medium-chain alcohol dehydrogenases, catalytic domain"/>
    <property type="match status" value="1"/>
</dbReference>
<dbReference type="InterPro" id="IPR011032">
    <property type="entry name" value="GroES-like_sf"/>
</dbReference>
<dbReference type="Pfam" id="PF13602">
    <property type="entry name" value="ADH_zinc_N_2"/>
    <property type="match status" value="1"/>
</dbReference>
<keyword evidence="3" id="KW-1185">Reference proteome</keyword>
<dbReference type="RefSeq" id="WP_057732583.1">
    <property type="nucleotide sequence ID" value="NZ_BJZK01000036.1"/>
</dbReference>
<feature type="domain" description="Enoyl reductase (ER)" evidence="1">
    <location>
        <begin position="11"/>
        <end position="330"/>
    </location>
</feature>
<organism evidence="2 3">
    <name type="scientific">Levilactobacillus zymae</name>
    <dbReference type="NCBI Taxonomy" id="267363"/>
    <lineage>
        <taxon>Bacteria</taxon>
        <taxon>Bacillati</taxon>
        <taxon>Bacillota</taxon>
        <taxon>Bacilli</taxon>
        <taxon>Lactobacillales</taxon>
        <taxon>Lactobacillaceae</taxon>
        <taxon>Levilactobacillus</taxon>
    </lineage>
</organism>
<dbReference type="SUPFAM" id="SSF51735">
    <property type="entry name" value="NAD(P)-binding Rossmann-fold domains"/>
    <property type="match status" value="1"/>
</dbReference>
<dbReference type="Proteomes" id="UP000321794">
    <property type="component" value="Unassembled WGS sequence"/>
</dbReference>
<dbReference type="SUPFAM" id="SSF50129">
    <property type="entry name" value="GroES-like"/>
    <property type="match status" value="1"/>
</dbReference>
<dbReference type="PANTHER" id="PTHR11695">
    <property type="entry name" value="ALCOHOL DEHYDROGENASE RELATED"/>
    <property type="match status" value="1"/>
</dbReference>
<protein>
    <submittedName>
        <fullName evidence="2">NADPH:quinone oxidoreductase</fullName>
    </submittedName>
</protein>
<sequence>MQAIQVTHYNRQHWVALNDVPEPTVGPTDVLIEVQAAGVNLTDVRFATGVMAPILPTKPPFTLGSEVAGTVLKVGAAVTTFSVGQAVYARLPHTQMGAFAERVAVAANCLAPIPAGLTFEQAAAVPSAALAAYQALTEELSLKAGDQLFLPRGAGGFGLFVIPFAHKLGIRVTTSASPRHTAVLTALGAERVLDYHTTDFATELHDFDAVIDTQGRDAIPNELKILRHHGTLVSLAALPDWKFARQQGYSFPRQLIFGAAGLGFTLQARHQHKQYRFMLVHADGPQLCHISDWLADLHLTPTVAATYSLEQTQAALDQVATRQTAGEVVITR</sequence>
<reference evidence="2 3" key="1">
    <citation type="submission" date="2019-07" db="EMBL/GenBank/DDBJ databases">
        <title>Whole genome shotgun sequence of Lactobacillus zymae NBRC 107157.</title>
        <authorList>
            <person name="Hosoyama A."/>
            <person name="Uohara A."/>
            <person name="Ohji S."/>
            <person name="Ichikawa N."/>
        </authorList>
    </citation>
    <scope>NUCLEOTIDE SEQUENCE [LARGE SCALE GENOMIC DNA]</scope>
    <source>
        <strain evidence="2 3">NBRC 107157</strain>
    </source>
</reference>
<dbReference type="EMBL" id="BJZK01000036">
    <property type="protein sequence ID" value="GEO73088.1"/>
    <property type="molecule type" value="Genomic_DNA"/>
</dbReference>
<name>A0ABQ0WZR8_9LACO</name>
<evidence type="ECO:0000313" key="3">
    <source>
        <dbReference type="Proteomes" id="UP000321794"/>
    </source>
</evidence>
<evidence type="ECO:0000313" key="2">
    <source>
        <dbReference type="EMBL" id="GEO73088.1"/>
    </source>
</evidence>
<dbReference type="PANTHER" id="PTHR11695:SF294">
    <property type="entry name" value="RETICULON-4-INTERACTING PROTEIN 1, MITOCHONDRIAL"/>
    <property type="match status" value="1"/>
</dbReference>
<dbReference type="InterPro" id="IPR050700">
    <property type="entry name" value="YIM1/Zinc_Alcohol_DH_Fams"/>
</dbReference>
<evidence type="ECO:0000259" key="1">
    <source>
        <dbReference type="SMART" id="SM00829"/>
    </source>
</evidence>
<dbReference type="Pfam" id="PF08240">
    <property type="entry name" value="ADH_N"/>
    <property type="match status" value="1"/>
</dbReference>
<gene>
    <name evidence="2" type="ORF">LZY01_22560</name>
</gene>
<dbReference type="InterPro" id="IPR036291">
    <property type="entry name" value="NAD(P)-bd_dom_sf"/>
</dbReference>
<dbReference type="Gene3D" id="3.40.50.720">
    <property type="entry name" value="NAD(P)-binding Rossmann-like Domain"/>
    <property type="match status" value="1"/>
</dbReference>
<proteinExistence type="predicted"/>